<feature type="transmembrane region" description="Helical" evidence="1">
    <location>
        <begin position="21"/>
        <end position="42"/>
    </location>
</feature>
<gene>
    <name evidence="2" type="ORF">KGMB02408_35170</name>
</gene>
<accession>A0A401LYI6</accession>
<evidence type="ECO:0000313" key="3">
    <source>
        <dbReference type="Proteomes" id="UP000288079"/>
    </source>
</evidence>
<evidence type="ECO:0000256" key="1">
    <source>
        <dbReference type="SAM" id="Phobius"/>
    </source>
</evidence>
<keyword evidence="3" id="KW-1185">Reference proteome</keyword>
<sequence length="64" mass="7404">MGNSFTCADSVALPNKNSREIANFLFIPMILIYSSQYTFYYMTNKDTITTKYTSQKVKENNAFQ</sequence>
<comment type="caution">
    <text evidence="2">The sequence shown here is derived from an EMBL/GenBank/DDBJ whole genome shotgun (WGS) entry which is preliminary data.</text>
</comment>
<dbReference type="AlphaFoldDB" id="A0A401LYI6"/>
<keyword evidence="1" id="KW-0812">Transmembrane</keyword>
<evidence type="ECO:0000313" key="2">
    <source>
        <dbReference type="EMBL" id="GCB36572.1"/>
    </source>
</evidence>
<name>A0A401LYI6_9BACE</name>
<reference evidence="2 3" key="1">
    <citation type="submission" date="2018-10" db="EMBL/GenBank/DDBJ databases">
        <title>Draft Genome Sequence of Bacteroides sp. KCTC 15687.</title>
        <authorList>
            <person name="Yu S.Y."/>
            <person name="Kim J.S."/>
            <person name="Oh B.S."/>
            <person name="Park S.H."/>
            <person name="Kang S.W."/>
            <person name="Park J.E."/>
            <person name="Choi S.H."/>
            <person name="Han K.I."/>
            <person name="Lee K.C."/>
            <person name="Eom M.K."/>
            <person name="Suh M.K."/>
            <person name="Lee D.H."/>
            <person name="Yoon H."/>
            <person name="Kim B."/>
            <person name="Yang S.J."/>
            <person name="Lee J.S."/>
            <person name="Lee J.H."/>
        </authorList>
    </citation>
    <scope>NUCLEOTIDE SEQUENCE [LARGE SCALE GENOMIC DNA]</scope>
    <source>
        <strain evidence="2 3">KCTC 15687</strain>
    </source>
</reference>
<organism evidence="2 3">
    <name type="scientific">Bacteroides faecalis</name>
    <dbReference type="NCBI Taxonomy" id="2447885"/>
    <lineage>
        <taxon>Bacteria</taxon>
        <taxon>Pseudomonadati</taxon>
        <taxon>Bacteroidota</taxon>
        <taxon>Bacteroidia</taxon>
        <taxon>Bacteroidales</taxon>
        <taxon>Bacteroidaceae</taxon>
        <taxon>Bacteroides</taxon>
    </lineage>
</organism>
<keyword evidence="1" id="KW-1133">Transmembrane helix</keyword>
<dbReference type="Proteomes" id="UP000288079">
    <property type="component" value="Unassembled WGS sequence"/>
</dbReference>
<keyword evidence="1" id="KW-0472">Membrane</keyword>
<dbReference type="EMBL" id="BHWB01000013">
    <property type="protein sequence ID" value="GCB36572.1"/>
    <property type="molecule type" value="Genomic_DNA"/>
</dbReference>
<protein>
    <submittedName>
        <fullName evidence="2">Uncharacterized protein</fullName>
    </submittedName>
</protein>
<proteinExistence type="predicted"/>